<evidence type="ECO:0000313" key="3">
    <source>
        <dbReference type="EMBL" id="GMI24870.1"/>
    </source>
</evidence>
<feature type="region of interest" description="Disordered" evidence="1">
    <location>
        <begin position="17"/>
        <end position="36"/>
    </location>
</feature>
<comment type="caution">
    <text evidence="3">The sequence shown here is derived from an EMBL/GenBank/DDBJ whole genome shotgun (WGS) entry which is preliminary data.</text>
</comment>
<dbReference type="SUPFAM" id="SSF46565">
    <property type="entry name" value="Chaperone J-domain"/>
    <property type="match status" value="1"/>
</dbReference>
<reference evidence="3 4" key="1">
    <citation type="journal article" date="2023" name="Commun. Biol.">
        <title>Genome analysis of Parmales, the sister group of diatoms, reveals the evolutionary specialization of diatoms from phago-mixotrophs to photoautotrophs.</title>
        <authorList>
            <person name="Ban H."/>
            <person name="Sato S."/>
            <person name="Yoshikawa S."/>
            <person name="Yamada K."/>
            <person name="Nakamura Y."/>
            <person name="Ichinomiya M."/>
            <person name="Sato N."/>
            <person name="Blanc-Mathieu R."/>
            <person name="Endo H."/>
            <person name="Kuwata A."/>
            <person name="Ogata H."/>
        </authorList>
    </citation>
    <scope>NUCLEOTIDE SEQUENCE [LARGE SCALE GENOMIC DNA]</scope>
</reference>
<evidence type="ECO:0000256" key="1">
    <source>
        <dbReference type="SAM" id="MobiDB-lite"/>
    </source>
</evidence>
<dbReference type="InterPro" id="IPR050817">
    <property type="entry name" value="DjlA_DnaK_co-chaperone"/>
</dbReference>
<feature type="region of interest" description="Disordered" evidence="1">
    <location>
        <begin position="291"/>
        <end position="318"/>
    </location>
</feature>
<feature type="region of interest" description="Disordered" evidence="1">
    <location>
        <begin position="89"/>
        <end position="126"/>
    </location>
</feature>
<dbReference type="Gene3D" id="1.10.287.110">
    <property type="entry name" value="DnaJ domain"/>
    <property type="match status" value="1"/>
</dbReference>
<keyword evidence="4" id="KW-1185">Reference proteome</keyword>
<feature type="domain" description="J" evidence="2">
    <location>
        <begin position="18"/>
        <end position="75"/>
    </location>
</feature>
<feature type="compositionally biased region" description="Basic and acidic residues" evidence="1">
    <location>
        <begin position="300"/>
        <end position="310"/>
    </location>
</feature>
<dbReference type="CDD" id="cd06257">
    <property type="entry name" value="DnaJ"/>
    <property type="match status" value="1"/>
</dbReference>
<dbReference type="Pfam" id="PF00226">
    <property type="entry name" value="DnaJ"/>
    <property type="match status" value="1"/>
</dbReference>
<dbReference type="InterPro" id="IPR001623">
    <property type="entry name" value="DnaJ_domain"/>
</dbReference>
<protein>
    <recommendedName>
        <fullName evidence="2">J domain-containing protein</fullName>
    </recommendedName>
</protein>
<name>A0ABQ6MEJ3_9STRA</name>
<sequence length="318" mass="34826">MPSAASSSAVASVLSSPSHFSSLSLPPSPHPPPSVRRSFLRLSLLLHPDRTDDPRATEAFQKLSAAFEVLYDAADQASYLAELAELAEPEKGGGKKPGRKRPAGRPPEGGGWRAKRAAKAARAAAPPPAWAQRSWADVAAELRRREALELAYVSAQSAGRLEGRVRGLTWRAMRVCRELDERAGCPGGFVNGLWAPLCEQEAGKMKPLPRGYEVRWDRSSDPAAAIYRNVGTGEEGAAHPDEEIEAMRRRAREAMAGNEHGWDEPRKFLDEIVKYLHEDHDYRDLDDDIAELDEEGGGDGEVKKEVHEDNLGAGVYDF</sequence>
<dbReference type="Proteomes" id="UP001165060">
    <property type="component" value="Unassembled WGS sequence"/>
</dbReference>
<feature type="compositionally biased region" description="Basic residues" evidence="1">
    <location>
        <begin position="94"/>
        <end position="103"/>
    </location>
</feature>
<organism evidence="3 4">
    <name type="scientific">Tetraparma gracilis</name>
    <dbReference type="NCBI Taxonomy" id="2962635"/>
    <lineage>
        <taxon>Eukaryota</taxon>
        <taxon>Sar</taxon>
        <taxon>Stramenopiles</taxon>
        <taxon>Ochrophyta</taxon>
        <taxon>Bolidophyceae</taxon>
        <taxon>Parmales</taxon>
        <taxon>Triparmaceae</taxon>
        <taxon>Tetraparma</taxon>
    </lineage>
</organism>
<dbReference type="PANTHER" id="PTHR24074">
    <property type="entry name" value="CO-CHAPERONE PROTEIN DJLA"/>
    <property type="match status" value="1"/>
</dbReference>
<dbReference type="SMART" id="SM00271">
    <property type="entry name" value="DnaJ"/>
    <property type="match status" value="1"/>
</dbReference>
<evidence type="ECO:0000259" key="2">
    <source>
        <dbReference type="PROSITE" id="PS50076"/>
    </source>
</evidence>
<dbReference type="InterPro" id="IPR036869">
    <property type="entry name" value="J_dom_sf"/>
</dbReference>
<dbReference type="PROSITE" id="PS50076">
    <property type="entry name" value="DNAJ_2"/>
    <property type="match status" value="1"/>
</dbReference>
<evidence type="ECO:0000313" key="4">
    <source>
        <dbReference type="Proteomes" id="UP001165060"/>
    </source>
</evidence>
<accession>A0ABQ6MEJ3</accession>
<proteinExistence type="predicted"/>
<dbReference type="EMBL" id="BRYB01001401">
    <property type="protein sequence ID" value="GMI24870.1"/>
    <property type="molecule type" value="Genomic_DNA"/>
</dbReference>
<gene>
    <name evidence="3" type="ORF">TeGR_g5922</name>
</gene>